<evidence type="ECO:0000256" key="2">
    <source>
        <dbReference type="ARBA" id="ARBA00022692"/>
    </source>
</evidence>
<dbReference type="EMBL" id="CP071839">
    <property type="protein sequence ID" value="QTD96830.1"/>
    <property type="molecule type" value="Genomic_DNA"/>
</dbReference>
<evidence type="ECO:0000259" key="5">
    <source>
        <dbReference type="Pfam" id="PF13515"/>
    </source>
</evidence>
<protein>
    <submittedName>
        <fullName evidence="6">Fusaric acid resistance protein family protein</fullName>
    </submittedName>
</protein>
<keyword evidence="3" id="KW-1133">Transmembrane helix</keyword>
<proteinExistence type="predicted"/>
<evidence type="ECO:0000256" key="4">
    <source>
        <dbReference type="ARBA" id="ARBA00023136"/>
    </source>
</evidence>
<organism evidence="6 7">
    <name type="scientific">Streptomyces cyanogenus</name>
    <dbReference type="NCBI Taxonomy" id="80860"/>
    <lineage>
        <taxon>Bacteria</taxon>
        <taxon>Bacillati</taxon>
        <taxon>Actinomycetota</taxon>
        <taxon>Actinomycetes</taxon>
        <taxon>Kitasatosporales</taxon>
        <taxon>Streptomycetaceae</taxon>
        <taxon>Streptomyces</taxon>
    </lineage>
</organism>
<dbReference type="Pfam" id="PF13515">
    <property type="entry name" value="FUSC_2"/>
    <property type="match status" value="1"/>
</dbReference>
<evidence type="ECO:0000313" key="6">
    <source>
        <dbReference type="EMBL" id="QTD96830.1"/>
    </source>
</evidence>
<evidence type="ECO:0000256" key="1">
    <source>
        <dbReference type="ARBA" id="ARBA00004141"/>
    </source>
</evidence>
<comment type="subcellular location">
    <subcellularLocation>
        <location evidence="1">Membrane</location>
        <topology evidence="1">Multi-pass membrane protein</topology>
    </subcellularLocation>
</comment>
<name>A0ABX7TJI6_STRCY</name>
<reference evidence="6 7" key="1">
    <citation type="submission" date="2021-03" db="EMBL/GenBank/DDBJ databases">
        <title>Complete genome sequence of Streptomyces cyanogenus S136, producer of anticancer angucycline landomycin A.</title>
        <authorList>
            <person name="Hrab P."/>
            <person name="Ruckert C."/>
            <person name="Busche T."/>
            <person name="Ostash I."/>
            <person name="Kalinowski J."/>
            <person name="Fedorenko V."/>
            <person name="Yushchuk O."/>
            <person name="Ostash B."/>
        </authorList>
    </citation>
    <scope>NUCLEOTIDE SEQUENCE [LARGE SCALE GENOMIC DNA]</scope>
    <source>
        <strain evidence="6 7">S136</strain>
    </source>
</reference>
<keyword evidence="7" id="KW-1185">Reference proteome</keyword>
<dbReference type="Proteomes" id="UP000663908">
    <property type="component" value="Chromosome"/>
</dbReference>
<gene>
    <name evidence="6" type="ORF">S1361_05670</name>
</gene>
<feature type="domain" description="Integral membrane bound transporter" evidence="5">
    <location>
        <begin position="112"/>
        <end position="212"/>
    </location>
</feature>
<keyword evidence="2" id="KW-0812">Transmembrane</keyword>
<dbReference type="InterPro" id="IPR049453">
    <property type="entry name" value="Memb_transporter_dom"/>
</dbReference>
<sequence length="216" mass="22588">MCAAAIHAAWQSLLAAGTRPDRTRPALEQLLVRAEVALAAPADTDPGQLRAWARELCGTGRIGRVEAPRESVGELLGVVAEQALPPRSPRHRLAPLAPLAVRTAPGCALAGYGALALGVGRPYWALVTAAALYQANVSLTWNRGAQRVVGNLVGVLLFAALAPLAHLHPTALVLCCLALDFGAEALIGRNYWLGSVRVTPMALLVTELAAPRTPPS</sequence>
<accession>A0ABX7TJI6</accession>
<keyword evidence="4" id="KW-0472">Membrane</keyword>
<evidence type="ECO:0000256" key="3">
    <source>
        <dbReference type="ARBA" id="ARBA00022989"/>
    </source>
</evidence>
<evidence type="ECO:0000313" key="7">
    <source>
        <dbReference type="Proteomes" id="UP000663908"/>
    </source>
</evidence>